<dbReference type="InParanoid" id="A0A0Q3I7S7"/>
<reference evidence="2" key="2">
    <citation type="submission" date="2017-06" db="EMBL/GenBank/DDBJ databases">
        <title>WGS assembly of Brachypodium distachyon.</title>
        <authorList>
            <consortium name="The International Brachypodium Initiative"/>
            <person name="Lucas S."/>
            <person name="Harmon-Smith M."/>
            <person name="Lail K."/>
            <person name="Tice H."/>
            <person name="Grimwood J."/>
            <person name="Bruce D."/>
            <person name="Barry K."/>
            <person name="Shu S."/>
            <person name="Lindquist E."/>
            <person name="Wang M."/>
            <person name="Pitluck S."/>
            <person name="Vogel J.P."/>
            <person name="Garvin D.F."/>
            <person name="Mockler T.C."/>
            <person name="Schmutz J."/>
            <person name="Rokhsar D."/>
            <person name="Bevan M.W."/>
        </authorList>
    </citation>
    <scope>NUCLEOTIDE SEQUENCE</scope>
    <source>
        <strain evidence="2">Bd21</strain>
    </source>
</reference>
<evidence type="ECO:0000313" key="4">
    <source>
        <dbReference type="Proteomes" id="UP000008810"/>
    </source>
</evidence>
<protein>
    <submittedName>
        <fullName evidence="2 3">Uncharacterized protein</fullName>
    </submittedName>
</protein>
<dbReference type="OrthoDB" id="693867at2759"/>
<name>A0A0Q3I7S7_BRADI</name>
<sequence length="66" mass="6769">MAMAAKMARVMLLLVLLLTQIFGVLAGAARPLKLEGNGWMEGGIGMVAQMLGGAKQSGSNPPGHCC</sequence>
<dbReference type="EMBL" id="CM000884">
    <property type="protein sequence ID" value="KQJ82136.1"/>
    <property type="molecule type" value="Genomic_DNA"/>
</dbReference>
<evidence type="ECO:0000313" key="3">
    <source>
        <dbReference type="EnsemblPlants" id="KQJ82136"/>
    </source>
</evidence>
<gene>
    <name evidence="2" type="ORF">BRADI_5g06580v3</name>
</gene>
<dbReference type="Proteomes" id="UP000008810">
    <property type="component" value="Chromosome 5"/>
</dbReference>
<keyword evidence="1" id="KW-0732">Signal</keyword>
<organism evidence="2">
    <name type="scientific">Brachypodium distachyon</name>
    <name type="common">Purple false brome</name>
    <name type="synonym">Trachynia distachya</name>
    <dbReference type="NCBI Taxonomy" id="15368"/>
    <lineage>
        <taxon>Eukaryota</taxon>
        <taxon>Viridiplantae</taxon>
        <taxon>Streptophyta</taxon>
        <taxon>Embryophyta</taxon>
        <taxon>Tracheophyta</taxon>
        <taxon>Spermatophyta</taxon>
        <taxon>Magnoliopsida</taxon>
        <taxon>Liliopsida</taxon>
        <taxon>Poales</taxon>
        <taxon>Poaceae</taxon>
        <taxon>BOP clade</taxon>
        <taxon>Pooideae</taxon>
        <taxon>Stipodae</taxon>
        <taxon>Brachypodieae</taxon>
        <taxon>Brachypodium</taxon>
    </lineage>
</organism>
<evidence type="ECO:0000256" key="1">
    <source>
        <dbReference type="SAM" id="SignalP"/>
    </source>
</evidence>
<evidence type="ECO:0000313" key="2">
    <source>
        <dbReference type="EMBL" id="KQJ82136.1"/>
    </source>
</evidence>
<reference evidence="2 3" key="1">
    <citation type="journal article" date="2010" name="Nature">
        <title>Genome sequencing and analysis of the model grass Brachypodium distachyon.</title>
        <authorList>
            <consortium name="International Brachypodium Initiative"/>
        </authorList>
    </citation>
    <scope>NUCLEOTIDE SEQUENCE [LARGE SCALE GENOMIC DNA]</scope>
    <source>
        <strain evidence="2 3">Bd21</strain>
    </source>
</reference>
<feature type="signal peptide" evidence="1">
    <location>
        <begin position="1"/>
        <end position="26"/>
    </location>
</feature>
<feature type="chain" id="PRO_5033239061" evidence="1">
    <location>
        <begin position="27"/>
        <end position="66"/>
    </location>
</feature>
<dbReference type="EnsemblPlants" id="KQJ82136">
    <property type="protein sequence ID" value="KQJ82136"/>
    <property type="gene ID" value="BRADI_5g06580v3"/>
</dbReference>
<reference evidence="3" key="3">
    <citation type="submission" date="2018-08" db="UniProtKB">
        <authorList>
            <consortium name="EnsemblPlants"/>
        </authorList>
    </citation>
    <scope>IDENTIFICATION</scope>
    <source>
        <strain evidence="3">cv. Bd21</strain>
    </source>
</reference>
<keyword evidence="4" id="KW-1185">Reference proteome</keyword>
<dbReference type="AlphaFoldDB" id="A0A0Q3I7S7"/>
<accession>A0A0Q3I7S7</accession>
<proteinExistence type="predicted"/>
<dbReference type="Gramene" id="KQJ82136">
    <property type="protein sequence ID" value="KQJ82136"/>
    <property type="gene ID" value="BRADI_5g06580v3"/>
</dbReference>